<dbReference type="GO" id="GO:0016491">
    <property type="term" value="F:oxidoreductase activity"/>
    <property type="evidence" value="ECO:0007669"/>
    <property type="project" value="UniProtKB-KW"/>
</dbReference>
<dbReference type="Pfam" id="PF00106">
    <property type="entry name" value="adh_short"/>
    <property type="match status" value="1"/>
</dbReference>
<evidence type="ECO:0000313" key="3">
    <source>
        <dbReference type="EMBL" id="MBU3855943.1"/>
    </source>
</evidence>
<protein>
    <submittedName>
        <fullName evidence="3">SDR family NAD(P)-dependent oxidoreductase</fullName>
    </submittedName>
</protein>
<sequence>MKQMQNKRAVIIGATSGIGYETAVRLVEKGWTVGVAGRRTEKLTEIQNMAPEKIHTRRIDIRNHNAGDELLALVNEMGGMELFIQCAGIGFQNRELKAETELETVGTNAEGFVRMMDAAFRYFTEKGGGHICAVSSIAGTKGLGAAPAYSATKRFQNIYIDCLEQLAYMQRCPIKFTDIRPGFVATSLLNDGKHYPLLMDAKTVARKIVSAIERRRRVEIIDWRYKILVFFWRMIPRQVWKRLPVSN</sequence>
<dbReference type="GO" id="GO:0016020">
    <property type="term" value="C:membrane"/>
    <property type="evidence" value="ECO:0007669"/>
    <property type="project" value="TreeGrafter"/>
</dbReference>
<comment type="caution">
    <text evidence="3">The sequence shown here is derived from an EMBL/GenBank/DDBJ whole genome shotgun (WGS) entry which is preliminary data.</text>
</comment>
<evidence type="ECO:0000256" key="1">
    <source>
        <dbReference type="ARBA" id="ARBA00006484"/>
    </source>
</evidence>
<gene>
    <name evidence="3" type="ORF">H9928_05190</name>
</gene>
<dbReference type="PANTHER" id="PTHR44196:SF3">
    <property type="entry name" value="SHORT CHAIN DEHYDROGENASE FAMILY PROTEIN"/>
    <property type="match status" value="1"/>
</dbReference>
<keyword evidence="2" id="KW-0560">Oxidoreductase</keyword>
<dbReference type="InterPro" id="IPR002347">
    <property type="entry name" value="SDR_fam"/>
</dbReference>
<accession>A0A948X5R4</accession>
<comment type="similarity">
    <text evidence="1">Belongs to the short-chain dehydrogenases/reductases (SDR) family.</text>
</comment>
<reference evidence="3" key="2">
    <citation type="submission" date="2021-04" db="EMBL/GenBank/DDBJ databases">
        <authorList>
            <person name="Gilroy R."/>
        </authorList>
    </citation>
    <scope>NUCLEOTIDE SEQUENCE</scope>
    <source>
        <strain evidence="3">8470</strain>
    </source>
</reference>
<proteinExistence type="inferred from homology"/>
<name>A0A948X5R4_9BACT</name>
<reference evidence="3" key="1">
    <citation type="journal article" date="2021" name="PeerJ">
        <title>Extensive microbial diversity within the chicken gut microbiome revealed by metagenomics and culture.</title>
        <authorList>
            <person name="Gilroy R."/>
            <person name="Ravi A."/>
            <person name="Getino M."/>
            <person name="Pursley I."/>
            <person name="Horton D.L."/>
            <person name="Alikhan N.F."/>
            <person name="Baker D."/>
            <person name="Gharbi K."/>
            <person name="Hall N."/>
            <person name="Watson M."/>
            <person name="Adriaenssens E.M."/>
            <person name="Foster-Nyarko E."/>
            <person name="Jarju S."/>
            <person name="Secka A."/>
            <person name="Antonio M."/>
            <person name="Oren A."/>
            <person name="Chaudhuri R.R."/>
            <person name="La Ragione R."/>
            <person name="Hildebrand F."/>
            <person name="Pallen M.J."/>
        </authorList>
    </citation>
    <scope>NUCLEOTIDE SEQUENCE</scope>
    <source>
        <strain evidence="3">8470</strain>
    </source>
</reference>
<dbReference type="Proteomes" id="UP000784286">
    <property type="component" value="Unassembled WGS sequence"/>
</dbReference>
<evidence type="ECO:0000313" key="4">
    <source>
        <dbReference type="Proteomes" id="UP000784286"/>
    </source>
</evidence>
<organism evidence="3 4">
    <name type="scientific">Candidatus Phocaeicola excrementipullorum</name>
    <dbReference type="NCBI Taxonomy" id="2838731"/>
    <lineage>
        <taxon>Bacteria</taxon>
        <taxon>Pseudomonadati</taxon>
        <taxon>Bacteroidota</taxon>
        <taxon>Bacteroidia</taxon>
        <taxon>Bacteroidales</taxon>
        <taxon>Bacteroidaceae</taxon>
        <taxon>Phocaeicola</taxon>
    </lineage>
</organism>
<dbReference type="Gene3D" id="3.40.50.720">
    <property type="entry name" value="NAD(P)-binding Rossmann-like Domain"/>
    <property type="match status" value="1"/>
</dbReference>
<dbReference type="PRINTS" id="PR00081">
    <property type="entry name" value="GDHRDH"/>
</dbReference>
<dbReference type="SUPFAM" id="SSF51735">
    <property type="entry name" value="NAD(P)-binding Rossmann-fold domains"/>
    <property type="match status" value="1"/>
</dbReference>
<dbReference type="EMBL" id="JAHLFJ010000047">
    <property type="protein sequence ID" value="MBU3855943.1"/>
    <property type="molecule type" value="Genomic_DNA"/>
</dbReference>
<dbReference type="InterPro" id="IPR036291">
    <property type="entry name" value="NAD(P)-bd_dom_sf"/>
</dbReference>
<evidence type="ECO:0000256" key="2">
    <source>
        <dbReference type="ARBA" id="ARBA00023002"/>
    </source>
</evidence>
<dbReference type="PANTHER" id="PTHR44196">
    <property type="entry name" value="DEHYDROGENASE/REDUCTASE SDR FAMILY MEMBER 7B"/>
    <property type="match status" value="1"/>
</dbReference>
<dbReference type="AlphaFoldDB" id="A0A948X5R4"/>